<dbReference type="PROSITE" id="PS00232">
    <property type="entry name" value="CADHERIN_1"/>
    <property type="match status" value="2"/>
</dbReference>
<dbReference type="PANTHER" id="PTHR24027">
    <property type="entry name" value="CADHERIN-23"/>
    <property type="match status" value="1"/>
</dbReference>
<evidence type="ECO:0000256" key="8">
    <source>
        <dbReference type="ARBA" id="ARBA00022889"/>
    </source>
</evidence>
<dbReference type="GO" id="GO:0044331">
    <property type="term" value="P:cell-cell adhesion mediated by cadherin"/>
    <property type="evidence" value="ECO:0007669"/>
    <property type="project" value="TreeGrafter"/>
</dbReference>
<dbReference type="GO" id="GO:0034332">
    <property type="term" value="P:adherens junction organization"/>
    <property type="evidence" value="ECO:0007669"/>
    <property type="project" value="TreeGrafter"/>
</dbReference>
<dbReference type="FunFam" id="2.60.40.60:FF:000095">
    <property type="entry name" value="Cadherin 13"/>
    <property type="match status" value="1"/>
</dbReference>
<feature type="domain" description="Cadherin" evidence="13">
    <location>
        <begin position="45"/>
        <end position="154"/>
    </location>
</feature>
<evidence type="ECO:0000256" key="4">
    <source>
        <dbReference type="ARBA" id="ARBA00022723"/>
    </source>
</evidence>
<dbReference type="PANTHER" id="PTHR24027:SF433">
    <property type="entry name" value="CADHERIN 27-RELATED"/>
    <property type="match status" value="1"/>
</dbReference>
<dbReference type="GO" id="GO:0045296">
    <property type="term" value="F:cadherin binding"/>
    <property type="evidence" value="ECO:0007669"/>
    <property type="project" value="TreeGrafter"/>
</dbReference>
<keyword evidence="6" id="KW-0677">Repeat</keyword>
<evidence type="ECO:0000256" key="12">
    <source>
        <dbReference type="PROSITE-ProRule" id="PRU00043"/>
    </source>
</evidence>
<dbReference type="InterPro" id="IPR039808">
    <property type="entry name" value="Cadherin"/>
</dbReference>
<keyword evidence="4" id="KW-0479">Metal-binding</keyword>
<keyword evidence="3" id="KW-0812">Transmembrane</keyword>
<dbReference type="GO" id="GO:0005509">
    <property type="term" value="F:calcium ion binding"/>
    <property type="evidence" value="ECO:0007669"/>
    <property type="project" value="UniProtKB-UniRule"/>
</dbReference>
<proteinExistence type="predicted"/>
<evidence type="ECO:0000256" key="2">
    <source>
        <dbReference type="ARBA" id="ARBA00022475"/>
    </source>
</evidence>
<comment type="subcellular location">
    <subcellularLocation>
        <location evidence="1">Cell membrane</location>
        <topology evidence="1">Single-pass type I membrane protein</topology>
    </subcellularLocation>
</comment>
<dbReference type="FunFam" id="2.60.40.60:FF:000158">
    <property type="entry name" value="Dachsous cadherin-related 1"/>
    <property type="match status" value="1"/>
</dbReference>
<dbReference type="GO" id="GO:0000902">
    <property type="term" value="P:cell morphogenesis"/>
    <property type="evidence" value="ECO:0007669"/>
    <property type="project" value="TreeGrafter"/>
</dbReference>
<protein>
    <submittedName>
        <fullName evidence="14">Cadherin 27</fullName>
    </submittedName>
</protein>
<dbReference type="GeneTree" id="ENSGT00940000155218"/>
<dbReference type="PRINTS" id="PR00205">
    <property type="entry name" value="CADHERIN"/>
</dbReference>
<evidence type="ECO:0000313" key="15">
    <source>
        <dbReference type="Proteomes" id="UP000694565"/>
    </source>
</evidence>
<evidence type="ECO:0000313" key="14">
    <source>
        <dbReference type="Ensembl" id="ENSCLMP00005038967.1"/>
    </source>
</evidence>
<dbReference type="Gene3D" id="2.60.40.60">
    <property type="entry name" value="Cadherins"/>
    <property type="match status" value="5"/>
</dbReference>
<accession>A0A8C3ABY5</accession>
<dbReference type="PROSITE" id="PS50268">
    <property type="entry name" value="CADHERIN_2"/>
    <property type="match status" value="4"/>
</dbReference>
<keyword evidence="11" id="KW-0325">Glycoprotein</keyword>
<dbReference type="GO" id="GO:0016339">
    <property type="term" value="P:calcium-dependent cell-cell adhesion via plasma membrane cell adhesion molecules"/>
    <property type="evidence" value="ECO:0007669"/>
    <property type="project" value="TreeGrafter"/>
</dbReference>
<evidence type="ECO:0000256" key="1">
    <source>
        <dbReference type="ARBA" id="ARBA00004251"/>
    </source>
</evidence>
<dbReference type="CDD" id="cd11304">
    <property type="entry name" value="Cadherin_repeat"/>
    <property type="match status" value="3"/>
</dbReference>
<dbReference type="GO" id="GO:0016342">
    <property type="term" value="C:catenin complex"/>
    <property type="evidence" value="ECO:0007669"/>
    <property type="project" value="TreeGrafter"/>
</dbReference>
<keyword evidence="10" id="KW-0472">Membrane</keyword>
<dbReference type="Ensembl" id="ENSCLMT00005040442.1">
    <property type="protein sequence ID" value="ENSCLMP00005038967.1"/>
    <property type="gene ID" value="ENSCLMG00005018439.1"/>
</dbReference>
<dbReference type="GO" id="GO:0008013">
    <property type="term" value="F:beta-catenin binding"/>
    <property type="evidence" value="ECO:0007669"/>
    <property type="project" value="TreeGrafter"/>
</dbReference>
<evidence type="ECO:0000256" key="11">
    <source>
        <dbReference type="ARBA" id="ARBA00023180"/>
    </source>
</evidence>
<evidence type="ECO:0000256" key="3">
    <source>
        <dbReference type="ARBA" id="ARBA00022692"/>
    </source>
</evidence>
<dbReference type="Pfam" id="PF00028">
    <property type="entry name" value="Cadherin"/>
    <property type="match status" value="3"/>
</dbReference>
<dbReference type="SMART" id="SM00112">
    <property type="entry name" value="CA"/>
    <property type="match status" value="3"/>
</dbReference>
<feature type="domain" description="Cadherin" evidence="13">
    <location>
        <begin position="159"/>
        <end position="263"/>
    </location>
</feature>
<evidence type="ECO:0000256" key="10">
    <source>
        <dbReference type="ARBA" id="ARBA00023136"/>
    </source>
</evidence>
<dbReference type="InterPro" id="IPR002126">
    <property type="entry name" value="Cadherin-like_dom"/>
</dbReference>
<dbReference type="Proteomes" id="UP000694565">
    <property type="component" value="Unplaced"/>
</dbReference>
<name>A0A8C3ABY5_CYCLU</name>
<dbReference type="GO" id="GO:0007156">
    <property type="term" value="P:homophilic cell adhesion via plasma membrane adhesion molecules"/>
    <property type="evidence" value="ECO:0007669"/>
    <property type="project" value="InterPro"/>
</dbReference>
<keyword evidence="7 12" id="KW-0106">Calcium</keyword>
<dbReference type="GO" id="GO:0016477">
    <property type="term" value="P:cell migration"/>
    <property type="evidence" value="ECO:0007669"/>
    <property type="project" value="TreeGrafter"/>
</dbReference>
<evidence type="ECO:0000259" key="13">
    <source>
        <dbReference type="PROSITE" id="PS50268"/>
    </source>
</evidence>
<dbReference type="InterPro" id="IPR020894">
    <property type="entry name" value="Cadherin_CS"/>
</dbReference>
<evidence type="ECO:0000256" key="7">
    <source>
        <dbReference type="ARBA" id="ARBA00022837"/>
    </source>
</evidence>
<feature type="domain" description="Cadherin" evidence="13">
    <location>
        <begin position="264"/>
        <end position="368"/>
    </location>
</feature>
<keyword evidence="9" id="KW-1133">Transmembrane helix</keyword>
<dbReference type="GO" id="GO:0005912">
    <property type="term" value="C:adherens junction"/>
    <property type="evidence" value="ECO:0007669"/>
    <property type="project" value="TreeGrafter"/>
</dbReference>
<keyword evidence="8" id="KW-0130">Cell adhesion</keyword>
<evidence type="ECO:0000256" key="9">
    <source>
        <dbReference type="ARBA" id="ARBA00022989"/>
    </source>
</evidence>
<dbReference type="InterPro" id="IPR015919">
    <property type="entry name" value="Cadherin-like_sf"/>
</dbReference>
<evidence type="ECO:0000256" key="6">
    <source>
        <dbReference type="ARBA" id="ARBA00022737"/>
    </source>
</evidence>
<reference evidence="14" key="2">
    <citation type="submission" date="2025-09" db="UniProtKB">
        <authorList>
            <consortium name="Ensembl"/>
        </authorList>
    </citation>
    <scope>IDENTIFICATION</scope>
</reference>
<reference evidence="14" key="1">
    <citation type="submission" date="2025-08" db="UniProtKB">
        <authorList>
            <consortium name="Ensembl"/>
        </authorList>
    </citation>
    <scope>IDENTIFICATION</scope>
</reference>
<keyword evidence="2" id="KW-1003">Cell membrane</keyword>
<sequence>RAVDYEENTMLKLKFEARKTDLSIETTIGVEISILDINDNPPRFQRNLFDISVDEETTQGSHLLNLVAYDRDQRGTPNSTFHYEIKSVAPNLPDTKFAIDESGSISFKGCLDHEVAEMFTVVVEAKDHGDVVSLSSSTTVVIHVEDGNNHLPTIKDEIGSSPLRLHASDQDAPNGRAWRAKYTIQGDTGEHFKIKTDPDTNDGILTVIKPLDFEAGAQVELTISVENEAPYFSCKVREKTPSGLWKVDSVVIEVEDTNDPPLFSATVKEAALEENAPVGTWVEKVTAVDADSSQARDFVDPAGWVTVDPQTGDITTSDTPDRESPHVVNGVYTVVLHAVDDGKPPLTGTATMNIYVTDQNDNVPQPTVDYVDVCLSDGPTTINITAFDLDANPFGGPFTFELLGDVDRNWKLNPSYAGLVKEPSVSAGPHTIDLKISDMQGVFGVYSLSVTACDCSVTSNCRSRTATKAVSGAMGIVFALLLLLLCKEESIFLETRDSSGETLLVSNIETPGTDCQVAA</sequence>
<keyword evidence="5" id="KW-0732">Signal</keyword>
<dbReference type="GO" id="GO:0007043">
    <property type="term" value="P:cell-cell junction assembly"/>
    <property type="evidence" value="ECO:0007669"/>
    <property type="project" value="TreeGrafter"/>
</dbReference>
<dbReference type="SUPFAM" id="SSF49313">
    <property type="entry name" value="Cadherin-like"/>
    <property type="match status" value="4"/>
</dbReference>
<feature type="domain" description="Cadherin" evidence="13">
    <location>
        <begin position="1"/>
        <end position="44"/>
    </location>
</feature>
<organism evidence="14 15">
    <name type="scientific">Cyclopterus lumpus</name>
    <name type="common">Lumpsucker</name>
    <dbReference type="NCBI Taxonomy" id="8103"/>
    <lineage>
        <taxon>Eukaryota</taxon>
        <taxon>Metazoa</taxon>
        <taxon>Chordata</taxon>
        <taxon>Craniata</taxon>
        <taxon>Vertebrata</taxon>
        <taxon>Euteleostomi</taxon>
        <taxon>Actinopterygii</taxon>
        <taxon>Neopterygii</taxon>
        <taxon>Teleostei</taxon>
        <taxon>Neoteleostei</taxon>
        <taxon>Acanthomorphata</taxon>
        <taxon>Eupercaria</taxon>
        <taxon>Perciformes</taxon>
        <taxon>Cottioidei</taxon>
        <taxon>Cottales</taxon>
        <taxon>Cyclopteridae</taxon>
        <taxon>Cyclopterus</taxon>
    </lineage>
</organism>
<evidence type="ECO:0000256" key="5">
    <source>
        <dbReference type="ARBA" id="ARBA00022729"/>
    </source>
</evidence>
<keyword evidence="15" id="KW-1185">Reference proteome</keyword>
<dbReference type="FunFam" id="2.60.40.60:FF:000019">
    <property type="entry name" value="Cadherin 2"/>
    <property type="match status" value="1"/>
</dbReference>
<dbReference type="AlphaFoldDB" id="A0A8C3ABY5"/>